<dbReference type="OrthoDB" id="3005843at2759"/>
<gene>
    <name evidence="2" type="ORF">BDN71DRAFT_1455950</name>
</gene>
<dbReference type="Proteomes" id="UP000807025">
    <property type="component" value="Unassembled WGS sequence"/>
</dbReference>
<comment type="caution">
    <text evidence="2">The sequence shown here is derived from an EMBL/GenBank/DDBJ whole genome shotgun (WGS) entry which is preliminary data.</text>
</comment>
<reference evidence="2" key="1">
    <citation type="submission" date="2020-11" db="EMBL/GenBank/DDBJ databases">
        <authorList>
            <consortium name="DOE Joint Genome Institute"/>
            <person name="Ahrendt S."/>
            <person name="Riley R."/>
            <person name="Andreopoulos W."/>
            <person name="Labutti K."/>
            <person name="Pangilinan J."/>
            <person name="Ruiz-Duenas F.J."/>
            <person name="Barrasa J.M."/>
            <person name="Sanchez-Garcia M."/>
            <person name="Camarero S."/>
            <person name="Miyauchi S."/>
            <person name="Serrano A."/>
            <person name="Linde D."/>
            <person name="Babiker R."/>
            <person name="Drula E."/>
            <person name="Ayuso-Fernandez I."/>
            <person name="Pacheco R."/>
            <person name="Padilla G."/>
            <person name="Ferreira P."/>
            <person name="Barriuso J."/>
            <person name="Kellner H."/>
            <person name="Castanera R."/>
            <person name="Alfaro M."/>
            <person name="Ramirez L."/>
            <person name="Pisabarro A.G."/>
            <person name="Kuo A."/>
            <person name="Tritt A."/>
            <person name="Lipzen A."/>
            <person name="He G."/>
            <person name="Yan M."/>
            <person name="Ng V."/>
            <person name="Cullen D."/>
            <person name="Martin F."/>
            <person name="Rosso M.-N."/>
            <person name="Henrissat B."/>
            <person name="Hibbett D."/>
            <person name="Martinez A.T."/>
            <person name="Grigoriev I.V."/>
        </authorList>
    </citation>
    <scope>NUCLEOTIDE SEQUENCE</scope>
    <source>
        <strain evidence="2">ATCC 90797</strain>
    </source>
</reference>
<organism evidence="2 3">
    <name type="scientific">Pleurotus eryngii</name>
    <name type="common">Boletus of the steppes</name>
    <dbReference type="NCBI Taxonomy" id="5323"/>
    <lineage>
        <taxon>Eukaryota</taxon>
        <taxon>Fungi</taxon>
        <taxon>Dikarya</taxon>
        <taxon>Basidiomycota</taxon>
        <taxon>Agaricomycotina</taxon>
        <taxon>Agaricomycetes</taxon>
        <taxon>Agaricomycetidae</taxon>
        <taxon>Agaricales</taxon>
        <taxon>Pleurotineae</taxon>
        <taxon>Pleurotaceae</taxon>
        <taxon>Pleurotus</taxon>
    </lineage>
</organism>
<evidence type="ECO:0000313" key="2">
    <source>
        <dbReference type="EMBL" id="KAF9489530.1"/>
    </source>
</evidence>
<proteinExistence type="predicted"/>
<feature type="compositionally biased region" description="Polar residues" evidence="1">
    <location>
        <begin position="67"/>
        <end position="86"/>
    </location>
</feature>
<feature type="region of interest" description="Disordered" evidence="1">
    <location>
        <begin position="24"/>
        <end position="86"/>
    </location>
</feature>
<evidence type="ECO:0000313" key="3">
    <source>
        <dbReference type="Proteomes" id="UP000807025"/>
    </source>
</evidence>
<dbReference type="EMBL" id="MU154668">
    <property type="protein sequence ID" value="KAF9489530.1"/>
    <property type="molecule type" value="Genomic_DNA"/>
</dbReference>
<accession>A0A9P5ZLK9</accession>
<keyword evidence="3" id="KW-1185">Reference proteome</keyword>
<evidence type="ECO:0000256" key="1">
    <source>
        <dbReference type="SAM" id="MobiDB-lite"/>
    </source>
</evidence>
<dbReference type="AlphaFoldDB" id="A0A9P5ZLK9"/>
<name>A0A9P5ZLK9_PLEER</name>
<sequence length="86" mass="9729">MPRCLTLLLRLCGCAPRIDDELVDQQKQAQRNSVPKEHDYDVGTPFEPPRRGGYVEYSKRQQRKTRSMTSNFGSTSGSIMDGASQH</sequence>
<protein>
    <submittedName>
        <fullName evidence="2">Uncharacterized protein</fullName>
    </submittedName>
</protein>